<comment type="subcellular location">
    <subcellularLocation>
        <location evidence="3">Cytoplasm</location>
    </subcellularLocation>
</comment>
<evidence type="ECO:0000313" key="5">
    <source>
        <dbReference type="EMBL" id="MBM7716322.1"/>
    </source>
</evidence>
<evidence type="ECO:0000256" key="3">
    <source>
        <dbReference type="RuleBase" id="RU364116"/>
    </source>
</evidence>
<protein>
    <recommendedName>
        <fullName evidence="2 3">Heme chaperone HemW</fullName>
    </recommendedName>
</protein>
<name>A0ABS2R9K0_9BACI</name>
<dbReference type="SMART" id="SM00729">
    <property type="entry name" value="Elp3"/>
    <property type="match status" value="1"/>
</dbReference>
<dbReference type="SFLD" id="SFLDF00562">
    <property type="entry name" value="HemN-like__clustered_with_heat"/>
    <property type="match status" value="1"/>
</dbReference>
<dbReference type="Pfam" id="PF06969">
    <property type="entry name" value="HemN_C"/>
    <property type="match status" value="1"/>
</dbReference>
<organism evidence="5 6">
    <name type="scientific">Siminovitchia thermophila</name>
    <dbReference type="NCBI Taxonomy" id="1245522"/>
    <lineage>
        <taxon>Bacteria</taxon>
        <taxon>Bacillati</taxon>
        <taxon>Bacillota</taxon>
        <taxon>Bacilli</taxon>
        <taxon>Bacillales</taxon>
        <taxon>Bacillaceae</taxon>
        <taxon>Siminovitchia</taxon>
    </lineage>
</organism>
<dbReference type="InterPro" id="IPR007197">
    <property type="entry name" value="rSAM"/>
</dbReference>
<dbReference type="GO" id="GO:0051989">
    <property type="term" value="F:coproporphyrinogen dehydrogenase activity"/>
    <property type="evidence" value="ECO:0007669"/>
    <property type="project" value="UniProtKB-EC"/>
</dbReference>
<evidence type="ECO:0000313" key="6">
    <source>
        <dbReference type="Proteomes" id="UP000823485"/>
    </source>
</evidence>
<dbReference type="EMBL" id="JAFBFH010000025">
    <property type="protein sequence ID" value="MBM7716322.1"/>
    <property type="molecule type" value="Genomic_DNA"/>
</dbReference>
<dbReference type="PANTHER" id="PTHR13932">
    <property type="entry name" value="COPROPORPHYRINIGEN III OXIDASE"/>
    <property type="match status" value="1"/>
</dbReference>
<gene>
    <name evidence="5" type="ORF">JOC94_003342</name>
</gene>
<dbReference type="Gene3D" id="3.80.30.20">
    <property type="entry name" value="tm_1862 like domain"/>
    <property type="match status" value="1"/>
</dbReference>
<dbReference type="InterPro" id="IPR058240">
    <property type="entry name" value="rSAM_sf"/>
</dbReference>
<keyword evidence="3" id="KW-0479">Metal-binding</keyword>
<keyword evidence="6" id="KW-1185">Reference proteome</keyword>
<reference evidence="5 6" key="1">
    <citation type="submission" date="2021-01" db="EMBL/GenBank/DDBJ databases">
        <title>Genomic Encyclopedia of Type Strains, Phase IV (KMG-IV): sequencing the most valuable type-strain genomes for metagenomic binning, comparative biology and taxonomic classification.</title>
        <authorList>
            <person name="Goeker M."/>
        </authorList>
    </citation>
    <scope>NUCLEOTIDE SEQUENCE [LARGE SCALE GENOMIC DNA]</scope>
    <source>
        <strain evidence="5 6">DSM 105453</strain>
    </source>
</reference>
<dbReference type="InterPro" id="IPR006638">
    <property type="entry name" value="Elp3/MiaA/NifB-like_rSAM"/>
</dbReference>
<keyword evidence="3" id="KW-0963">Cytoplasm</keyword>
<evidence type="ECO:0000256" key="2">
    <source>
        <dbReference type="ARBA" id="ARBA00017228"/>
    </source>
</evidence>
<keyword evidence="3" id="KW-0949">S-adenosyl-L-methionine</keyword>
<dbReference type="RefSeq" id="WP_205179867.1">
    <property type="nucleotide sequence ID" value="NZ_JAFBFH010000025.1"/>
</dbReference>
<dbReference type="Proteomes" id="UP000823485">
    <property type="component" value="Unassembled WGS sequence"/>
</dbReference>
<dbReference type="SUPFAM" id="SSF102114">
    <property type="entry name" value="Radical SAM enzymes"/>
    <property type="match status" value="1"/>
</dbReference>
<dbReference type="SFLD" id="SFLDG01065">
    <property type="entry name" value="anaerobic_coproporphyrinogen-I"/>
    <property type="match status" value="1"/>
</dbReference>
<dbReference type="InterPro" id="IPR034505">
    <property type="entry name" value="Coproporphyrinogen-III_oxidase"/>
</dbReference>
<keyword evidence="3" id="KW-0143">Chaperone</keyword>
<dbReference type="InterPro" id="IPR004559">
    <property type="entry name" value="HemW-like"/>
</dbReference>
<feature type="domain" description="Radical SAM core" evidence="4">
    <location>
        <begin position="1"/>
        <end position="231"/>
    </location>
</feature>
<comment type="similarity">
    <text evidence="1">Belongs to the anaerobic coproporphyrinogen-III oxidase family. HemW subfamily.</text>
</comment>
<sequence>MKAAYIHIPFCEHICHYCDFNKFYLHTQPVDEYLDMLEKEFSIYSELYPYASLETVFVGGGTPTSLNERQLETLCKAIKRHLPYKEGEFTFEANPGDLSEEKLKILKSYGVNRLSIGVQSFNDELLEKIGRSHRAADVYRSVDLARKEGFTNISIDLIYALPGQTEEDFLKTIREALALELPHYSGYSLIVEPKTVFYNLLRKGKLKLPGEELEARMYEDLMDSMEKNGLCQYEISNFSKPGFESKHNLVYWNNEPYFGFGAGAHGYVNAKRYANYGPLKKYMEPLAAGTLPIFTEHEVTPREAMEEEMFLGLRKKDGVNMICFQDKFSAHPKEVFGREIARLISKQLLTEKGDRLQLTKQGLFLGNEVFQSFLTG</sequence>
<accession>A0ABS2R9K0</accession>
<dbReference type="SFLD" id="SFLDS00029">
    <property type="entry name" value="Radical_SAM"/>
    <property type="match status" value="1"/>
</dbReference>
<keyword evidence="3" id="KW-0349">Heme</keyword>
<dbReference type="CDD" id="cd01335">
    <property type="entry name" value="Radical_SAM"/>
    <property type="match status" value="1"/>
</dbReference>
<proteinExistence type="inferred from homology"/>
<dbReference type="PANTHER" id="PTHR13932:SF5">
    <property type="entry name" value="RADICAL S-ADENOSYL METHIONINE DOMAIN-CONTAINING PROTEIN 1, MITOCHONDRIAL"/>
    <property type="match status" value="1"/>
</dbReference>
<dbReference type="InterPro" id="IPR023404">
    <property type="entry name" value="rSAM_horseshoe"/>
</dbReference>
<keyword evidence="5" id="KW-0560">Oxidoreductase</keyword>
<dbReference type="NCBIfam" id="TIGR00539">
    <property type="entry name" value="hemN_rel"/>
    <property type="match status" value="1"/>
</dbReference>
<dbReference type="PROSITE" id="PS51918">
    <property type="entry name" value="RADICAL_SAM"/>
    <property type="match status" value="1"/>
</dbReference>
<dbReference type="SFLD" id="SFLDG01082">
    <property type="entry name" value="B12-binding_domain_containing"/>
    <property type="match status" value="1"/>
</dbReference>
<evidence type="ECO:0000256" key="1">
    <source>
        <dbReference type="ARBA" id="ARBA00006100"/>
    </source>
</evidence>
<keyword evidence="3" id="KW-0408">Iron</keyword>
<dbReference type="SFLD" id="SFLDF00288">
    <property type="entry name" value="HemN-like__clustered_with_nucl"/>
    <property type="match status" value="1"/>
</dbReference>
<comment type="function">
    <text evidence="3">Probably acts as a heme chaperone, transferring heme to an unknown acceptor. Binds one molecule of heme per monomer, possibly covalently. Binds 1 [4Fe-4S] cluster. The cluster is coordinated with 3 cysteines and an exchangeable S-adenosyl-L-methionine.</text>
</comment>
<keyword evidence="3" id="KW-0411">Iron-sulfur</keyword>
<dbReference type="Pfam" id="PF04055">
    <property type="entry name" value="Radical_SAM"/>
    <property type="match status" value="1"/>
</dbReference>
<keyword evidence="3" id="KW-0004">4Fe-4S</keyword>
<evidence type="ECO:0000259" key="4">
    <source>
        <dbReference type="PROSITE" id="PS51918"/>
    </source>
</evidence>
<dbReference type="InterPro" id="IPR010723">
    <property type="entry name" value="HemN_C"/>
</dbReference>
<comment type="caution">
    <text evidence="5">The sequence shown here is derived from an EMBL/GenBank/DDBJ whole genome shotgun (WGS) entry which is preliminary data.</text>
</comment>